<dbReference type="Pfam" id="PF04072">
    <property type="entry name" value="LCM"/>
    <property type="match status" value="1"/>
</dbReference>
<keyword evidence="19" id="KW-1185">Reference proteome</keyword>
<feature type="region of interest" description="Disordered" evidence="16">
    <location>
        <begin position="1"/>
        <end position="35"/>
    </location>
</feature>
<evidence type="ECO:0000256" key="9">
    <source>
        <dbReference type="ARBA" id="ARBA00022691"/>
    </source>
</evidence>
<evidence type="ECO:0000256" key="5">
    <source>
        <dbReference type="ARBA" id="ARBA00012779"/>
    </source>
</evidence>
<evidence type="ECO:0000313" key="19">
    <source>
        <dbReference type="Proteomes" id="UP000297299"/>
    </source>
</evidence>
<comment type="similarity">
    <text evidence="3">Belongs to the methyltransferase superfamily. LCMT family.</text>
</comment>
<dbReference type="EC" id="2.1.1.290" evidence="5"/>
<dbReference type="SUPFAM" id="SSF53335">
    <property type="entry name" value="S-adenosyl-L-methionine-dependent methyltransferases"/>
    <property type="match status" value="1"/>
</dbReference>
<organism evidence="18 19">
    <name type="scientific">Botryotinia calthae</name>
    <dbReference type="NCBI Taxonomy" id="38488"/>
    <lineage>
        <taxon>Eukaryota</taxon>
        <taxon>Fungi</taxon>
        <taxon>Dikarya</taxon>
        <taxon>Ascomycota</taxon>
        <taxon>Pezizomycotina</taxon>
        <taxon>Leotiomycetes</taxon>
        <taxon>Helotiales</taxon>
        <taxon>Sclerotiniaceae</taxon>
        <taxon>Botryotinia</taxon>
    </lineage>
</organism>
<dbReference type="SUPFAM" id="SSF117281">
    <property type="entry name" value="Kelch motif"/>
    <property type="match status" value="1"/>
</dbReference>
<dbReference type="Gene3D" id="2.60.120.650">
    <property type="entry name" value="Cupin"/>
    <property type="match status" value="1"/>
</dbReference>
<dbReference type="Gene3D" id="2.120.10.80">
    <property type="entry name" value="Kelch-type beta propeller"/>
    <property type="match status" value="1"/>
</dbReference>
<feature type="domain" description="JmjC" evidence="17">
    <location>
        <begin position="857"/>
        <end position="1007"/>
    </location>
</feature>
<dbReference type="PROSITE" id="PS51184">
    <property type="entry name" value="JMJC"/>
    <property type="match status" value="1"/>
</dbReference>
<evidence type="ECO:0000256" key="13">
    <source>
        <dbReference type="ARBA" id="ARBA00030231"/>
    </source>
</evidence>
<proteinExistence type="inferred from homology"/>
<evidence type="ECO:0000256" key="15">
    <source>
        <dbReference type="ARBA" id="ARBA00049250"/>
    </source>
</evidence>
<dbReference type="Gene3D" id="6.10.140.1470">
    <property type="match status" value="1"/>
</dbReference>
<evidence type="ECO:0000256" key="2">
    <source>
        <dbReference type="ARBA" id="ARBA00004797"/>
    </source>
</evidence>
<dbReference type="SUPFAM" id="SSF51197">
    <property type="entry name" value="Clavaminate synthase-like"/>
    <property type="match status" value="1"/>
</dbReference>
<dbReference type="InterPro" id="IPR003347">
    <property type="entry name" value="JmjC_dom"/>
</dbReference>
<dbReference type="OrthoDB" id="47172at2759"/>
<dbReference type="GO" id="GO:0031591">
    <property type="term" value="P:wybutosine biosynthetic process"/>
    <property type="evidence" value="ECO:0007669"/>
    <property type="project" value="TreeGrafter"/>
</dbReference>
<evidence type="ECO:0000256" key="8">
    <source>
        <dbReference type="ARBA" id="ARBA00022679"/>
    </source>
</evidence>
<evidence type="ECO:0000256" key="6">
    <source>
        <dbReference type="ARBA" id="ARBA00018045"/>
    </source>
</evidence>
<gene>
    <name evidence="18" type="ORF">BOTCAL_0199g00080</name>
</gene>
<dbReference type="InterPro" id="IPR015915">
    <property type="entry name" value="Kelch-typ_b-propeller"/>
</dbReference>
<dbReference type="InterPro" id="IPR041667">
    <property type="entry name" value="Cupin_8"/>
</dbReference>
<name>A0A4Y8CZZ4_9HELO</name>
<keyword evidence="7" id="KW-0489">Methyltransferase</keyword>
<dbReference type="EC" id="2.3.1.231" evidence="4"/>
<dbReference type="Proteomes" id="UP000297299">
    <property type="component" value="Unassembled WGS sequence"/>
</dbReference>
<evidence type="ECO:0000256" key="4">
    <source>
        <dbReference type="ARBA" id="ARBA00012155"/>
    </source>
</evidence>
<dbReference type="AlphaFoldDB" id="A0A4Y8CZZ4"/>
<dbReference type="Pfam" id="PF13418">
    <property type="entry name" value="Beta-prop_TYW4"/>
    <property type="match status" value="1"/>
</dbReference>
<reference evidence="18 19" key="1">
    <citation type="submission" date="2017-11" db="EMBL/GenBank/DDBJ databases">
        <title>Comparative genomics of Botrytis spp.</title>
        <authorList>
            <person name="Valero-Jimenez C.A."/>
            <person name="Tapia P."/>
            <person name="Veloso J."/>
            <person name="Silva-Moreno E."/>
            <person name="Staats M."/>
            <person name="Valdes J.H."/>
            <person name="Van Kan J.A.L."/>
        </authorList>
    </citation>
    <scope>NUCLEOTIDE SEQUENCE [LARGE SCALE GENOMIC DNA]</scope>
    <source>
        <strain evidence="18 19">MUCL2830</strain>
    </source>
</reference>
<accession>A0A4Y8CZZ4</accession>
<keyword evidence="9" id="KW-0949">S-adenosyl-L-methionine</keyword>
<evidence type="ECO:0000256" key="16">
    <source>
        <dbReference type="SAM" id="MobiDB-lite"/>
    </source>
</evidence>
<keyword evidence="10" id="KW-0819">tRNA processing</keyword>
<dbReference type="PANTHER" id="PTHR46529:SF1">
    <property type="entry name" value="TRNA WYBUTOSINE-SYNTHESIZING PROTEIN 4"/>
    <property type="match status" value="1"/>
</dbReference>
<dbReference type="EMBL" id="PHWZ01000199">
    <property type="protein sequence ID" value="TEY58819.1"/>
    <property type="molecule type" value="Genomic_DNA"/>
</dbReference>
<evidence type="ECO:0000256" key="14">
    <source>
        <dbReference type="ARBA" id="ARBA00030847"/>
    </source>
</evidence>
<evidence type="ECO:0000256" key="11">
    <source>
        <dbReference type="ARBA" id="ARBA00025588"/>
    </source>
</evidence>
<dbReference type="STRING" id="38488.A0A4Y8CZZ4"/>
<dbReference type="SMART" id="SM00558">
    <property type="entry name" value="JmjC"/>
    <property type="match status" value="1"/>
</dbReference>
<sequence>MEGQTKNGRRPAKVSKSSGLTKAQKTDDSIMGTNNSSIVSKRSVERLYFPNEPHFFRYFVKKPLRRSPLINRGYWLRMKAIDHVVKQFLEQKSDKQKVVINLGCGYDPLPWQCLSRYPAASQGVKFIDIDYKDLMIKKQTVVQNSPELSSMLTNLNVIQNGDILLSSDQYLQLGCDLRDLKRLEETISKVVDIEKCSFLFTAEVSITYMPTESADALIQWANKLPEARFCLLEQLLPEGISHPFAKTMMAHFDKLGTPLGACKKYPTVAAQDRRFRSLGWPSVLVRNLWELWGAKDFLDSSERIALDTVEPFDEWEEFALFGCHYLLLVADNVSTENREVIQESSKQNSDGFMTGHIESTYSEYPKAQGQRRFAAPLSVKSEKKGQDLIGNFSGMGLNTRVSSCDVYSTDAHGFSSFDYQGSHSWPSSRMCYTITEIGDGGSLLVGGRTSPDNSIADCWVYHKWLNTWERVEDLPQPRYRHSAVHLGNGFVMVIGGKSTSRTLVDDVMIWSRQRGWVRCSTGSKEQPSSTIGSSLVIYPKRVPSNSPESNFGVIAGGITEDGLVQEEVWKWSISQYTGERPCILFTLLGSPKTKVENGATLARFGAQALIHQDNIVVVGGVVKDILLPLPHEICSSSIEGMTRGGLSCSSMSMCLEPRPLLIGTSAISNGDSIIIMGGSAVCFSFGTFWNKGCYTLTTKYSGDCESGENATNDTSCAPWKFVHTFDGAAAPKSTPIIPSSSAPGTQVLVKVPRVKINSSIEFDKILDASKPVILEGLDIGVCTKEWTSEYLKDKVGADREVIVHEASSENMSFSSKNFAYVTKKFGDFLDEVGKGSKLYLRSLSAEKASELPADIVKDYPAISADFKLPSELASVKDNAHSSPLRISGPVNMWLHYDSHCLYVMANVLCQVKGSKRLLLFPPSDVRYFDFAPGASSSGINVFEDLSDPSLSHTHPHEVVLQPGDVLFLPSLWLHTASPTSGMSVAVNVFFRNLRNGYAAGKDVYGNRDLQAYEKGRQDVAKIVKSFESLPTDVRGFYLQRLANEFMQKAT</sequence>
<evidence type="ECO:0000256" key="3">
    <source>
        <dbReference type="ARBA" id="ARBA00010703"/>
    </source>
</evidence>
<evidence type="ECO:0000256" key="10">
    <source>
        <dbReference type="ARBA" id="ARBA00022694"/>
    </source>
</evidence>
<comment type="pathway">
    <text evidence="2">tRNA modification; wybutosine-tRNA(Phe) biosynthesis.</text>
</comment>
<dbReference type="GO" id="GO:0008175">
    <property type="term" value="F:tRNA methyltransferase activity"/>
    <property type="evidence" value="ECO:0007669"/>
    <property type="project" value="TreeGrafter"/>
</dbReference>
<evidence type="ECO:0000256" key="1">
    <source>
        <dbReference type="ARBA" id="ARBA00001806"/>
    </source>
</evidence>
<evidence type="ECO:0000256" key="7">
    <source>
        <dbReference type="ARBA" id="ARBA00022603"/>
    </source>
</evidence>
<dbReference type="Pfam" id="PF13621">
    <property type="entry name" value="Cupin_8"/>
    <property type="match status" value="1"/>
</dbReference>
<comment type="caution">
    <text evidence="18">The sequence shown here is derived from an EMBL/GenBank/DDBJ whole genome shotgun (WGS) entry which is preliminary data.</text>
</comment>
<comment type="catalytic activity">
    <reaction evidence="15">
        <text>7-[(3S)-(3-amino-3-methoxycarbonyl)propyl]wyosine(37) in tRNA(Phe) + S-adenosyl-L-methionine + CO2 = wybutosine(37) in tRNA(Phe) + S-adenosyl-L-homocysteine + 2 H(+)</text>
        <dbReference type="Rhea" id="RHEA:37119"/>
        <dbReference type="Rhea" id="RHEA-COMP:11844"/>
        <dbReference type="Rhea" id="RHEA-COMP:11847"/>
        <dbReference type="ChEBI" id="CHEBI:15378"/>
        <dbReference type="ChEBI" id="CHEBI:16526"/>
        <dbReference type="ChEBI" id="CHEBI:57856"/>
        <dbReference type="ChEBI" id="CHEBI:59789"/>
        <dbReference type="ChEBI" id="CHEBI:73544"/>
        <dbReference type="ChEBI" id="CHEBI:74275"/>
        <dbReference type="EC" id="2.3.1.231"/>
    </reaction>
</comment>
<dbReference type="FunFam" id="2.60.120.650:FF:000043">
    <property type="entry name" value="tRNA wybutosine-synthesizing protein 4"/>
    <property type="match status" value="1"/>
</dbReference>
<keyword evidence="8" id="KW-0808">Transferase</keyword>
<protein>
    <recommendedName>
        <fullName evidence="6">tRNA wybutosine-synthesizing protein 4</fullName>
        <ecNumber evidence="5">2.1.1.290</ecNumber>
        <ecNumber evidence="4">2.3.1.231</ecNumber>
    </recommendedName>
    <alternativeName>
        <fullName evidence="13">Leucine carboxyl methyltransferase 2</fullName>
    </alternativeName>
    <alternativeName>
        <fullName evidence="14">tRNA(Phe) (7-(3-amino-3-(methoxycarbonyl)propyl)wyosine(37)-N)-methoxycarbonyltransferase</fullName>
    </alternativeName>
    <alternativeName>
        <fullName evidence="12">tRNA(Phe) (7-(3-amino-3-carboxypropyl)wyosine(37)-O)-methyltransferase</fullName>
    </alternativeName>
</protein>
<comment type="catalytic activity">
    <reaction evidence="1">
        <text>7-[(3S)-3-amino-3-carboxypropyl]wyosine(37) in tRNA(Phe) + S-adenosyl-L-methionine = 7-[(3S)-(3-amino-3-methoxycarbonyl)propyl]wyosine(37) in tRNA(Phe) + S-adenosyl-L-homocysteine</text>
        <dbReference type="Rhea" id="RHEA:36903"/>
        <dbReference type="Rhea" id="RHEA-COMP:10379"/>
        <dbReference type="Rhea" id="RHEA-COMP:11844"/>
        <dbReference type="ChEBI" id="CHEBI:57856"/>
        <dbReference type="ChEBI" id="CHEBI:59789"/>
        <dbReference type="ChEBI" id="CHEBI:73543"/>
        <dbReference type="ChEBI" id="CHEBI:74275"/>
        <dbReference type="EC" id="2.1.1.290"/>
    </reaction>
</comment>
<comment type="function">
    <text evidence="11">Probable S-adenosyl-L-methionine-dependent methyltransferase that acts as a component of the wybutosine biosynthesis pathway. Wybutosine is a hyper modified guanosine with a tricyclic base found at the 3'-position adjacent to the anticodon of eukaryotic phenylalanine tRNA. May methylate the carboxyl group of leucine residues to form alpha-leucine ester residues.</text>
</comment>
<evidence type="ECO:0000313" key="18">
    <source>
        <dbReference type="EMBL" id="TEY58819.1"/>
    </source>
</evidence>
<evidence type="ECO:0000256" key="12">
    <source>
        <dbReference type="ARBA" id="ARBA00029750"/>
    </source>
</evidence>
<dbReference type="GO" id="GO:0030488">
    <property type="term" value="P:tRNA methylation"/>
    <property type="evidence" value="ECO:0007669"/>
    <property type="project" value="TreeGrafter"/>
</dbReference>
<dbReference type="PANTHER" id="PTHR46529">
    <property type="entry name" value="TRNA WYBUTOSINE-SYNTHESIZING PROTEIN 4"/>
    <property type="match status" value="1"/>
</dbReference>
<dbReference type="UniPathway" id="UPA00375"/>
<dbReference type="InterPro" id="IPR029063">
    <property type="entry name" value="SAM-dependent_MTases_sf"/>
</dbReference>
<dbReference type="InterPro" id="IPR007213">
    <property type="entry name" value="Ppm1/Ppm2/Tcmp"/>
</dbReference>
<dbReference type="Gene3D" id="3.40.50.150">
    <property type="entry name" value="Vaccinia Virus protein VP39"/>
    <property type="match status" value="1"/>
</dbReference>
<evidence type="ECO:0000259" key="17">
    <source>
        <dbReference type="PROSITE" id="PS51184"/>
    </source>
</evidence>